<protein>
    <recommendedName>
        <fullName evidence="1">FAD-dependent urate hydroxylase HpyO/Asp monooxygenase CreE-like FAD/NAD(P)-binding domain-containing protein</fullName>
    </recommendedName>
</protein>
<dbReference type="GeneID" id="49971791"/>
<accession>C0EQ41</accession>
<dbReference type="eggNOG" id="ENOG502ZVE7">
    <property type="taxonomic scope" value="Bacteria"/>
</dbReference>
<dbReference type="InterPro" id="IPR038732">
    <property type="entry name" value="HpyO/CreE_NAD-binding"/>
</dbReference>
<dbReference type="InterPro" id="IPR052189">
    <property type="entry name" value="L-asp_N-monooxygenase_NS-form"/>
</dbReference>
<evidence type="ECO:0000259" key="1">
    <source>
        <dbReference type="Pfam" id="PF13454"/>
    </source>
</evidence>
<dbReference type="PANTHER" id="PTHR40254:SF1">
    <property type="entry name" value="BLR0577 PROTEIN"/>
    <property type="match status" value="1"/>
</dbReference>
<dbReference type="EMBL" id="ACEN01000097">
    <property type="protein sequence ID" value="EEG32796.1"/>
    <property type="molecule type" value="Genomic_DNA"/>
</dbReference>
<feature type="domain" description="FAD-dependent urate hydroxylase HpyO/Asp monooxygenase CreE-like FAD/NAD(P)-binding" evidence="1">
    <location>
        <begin position="5"/>
        <end position="107"/>
    </location>
</feature>
<keyword evidence="3" id="KW-1185">Reference proteome</keyword>
<evidence type="ECO:0000313" key="2">
    <source>
        <dbReference type="EMBL" id="EEG32796.1"/>
    </source>
</evidence>
<dbReference type="Proteomes" id="UP000004457">
    <property type="component" value="Unassembled WGS sequence"/>
</dbReference>
<name>C0EQ41_NEIFL</name>
<dbReference type="AlphaFoldDB" id="C0EQ41"/>
<dbReference type="Pfam" id="PF13454">
    <property type="entry name" value="NAD_binding_9"/>
    <property type="match status" value="1"/>
</dbReference>
<sequence>MFDIAVAGLGATGVSLIKQLQDAVYNFNLPKPKIAVFNPMQTFARGEAFGSADMIHKVNTPPDMLAISDSEPDAFSSWLEKQDNYERYPNRFLYADFLSYSYKSVAESDVLDICEFNVLCVGNWVKQWVFENFRISESEE</sequence>
<gene>
    <name evidence="2" type="ORF">NEIFLAOT_02082</name>
</gene>
<dbReference type="RefSeq" id="WP_003681684.1">
    <property type="nucleotide sequence ID" value="NZ_ACEN01000097.1"/>
</dbReference>
<organism evidence="2 3">
    <name type="scientific">Neisseria flavescens NRL30031/H210</name>
    <dbReference type="NCBI Taxonomy" id="546264"/>
    <lineage>
        <taxon>Bacteria</taxon>
        <taxon>Pseudomonadati</taxon>
        <taxon>Pseudomonadota</taxon>
        <taxon>Betaproteobacteria</taxon>
        <taxon>Neisseriales</taxon>
        <taxon>Neisseriaceae</taxon>
        <taxon>Neisseria</taxon>
    </lineage>
</organism>
<proteinExistence type="predicted"/>
<reference evidence="2 3" key="1">
    <citation type="submission" date="2009-01" db="EMBL/GenBank/DDBJ databases">
        <authorList>
            <person name="Fulton L."/>
            <person name="Clifton S."/>
            <person name="Chinwalla A.T."/>
            <person name="Mitreva M."/>
            <person name="Sodergren E."/>
            <person name="Weinstock G."/>
            <person name="Clifton S."/>
            <person name="Dooling D.J."/>
            <person name="Fulton B."/>
            <person name="Minx P."/>
            <person name="Pepin K.H."/>
            <person name="Johnson M."/>
            <person name="Bhonagiri V."/>
            <person name="Nash W.E."/>
            <person name="Mardis E.R."/>
            <person name="Wilson R.K."/>
        </authorList>
    </citation>
    <scope>NUCLEOTIDE SEQUENCE [LARGE SCALE GENOMIC DNA]</scope>
    <source>
        <strain evidence="2 3">NRL30031/H210</strain>
    </source>
</reference>
<comment type="caution">
    <text evidence="2">The sequence shown here is derived from an EMBL/GenBank/DDBJ whole genome shotgun (WGS) entry which is preliminary data.</text>
</comment>
<dbReference type="PANTHER" id="PTHR40254">
    <property type="entry name" value="BLR0577 PROTEIN"/>
    <property type="match status" value="1"/>
</dbReference>
<evidence type="ECO:0000313" key="3">
    <source>
        <dbReference type="Proteomes" id="UP000004457"/>
    </source>
</evidence>